<dbReference type="SUPFAM" id="SSF74877">
    <property type="entry name" value="Major surface antigen p30, SAG1"/>
    <property type="match status" value="1"/>
</dbReference>
<dbReference type="InterPro" id="IPR036755">
    <property type="entry name" value="SRS_dom_sf"/>
</dbReference>
<organism evidence="4 5">
    <name type="scientific">Toxoplasma gondii RUB</name>
    <dbReference type="NCBI Taxonomy" id="935652"/>
    <lineage>
        <taxon>Eukaryota</taxon>
        <taxon>Sar</taxon>
        <taxon>Alveolata</taxon>
        <taxon>Apicomplexa</taxon>
        <taxon>Conoidasida</taxon>
        <taxon>Coccidia</taxon>
        <taxon>Eucoccidiorida</taxon>
        <taxon>Eimeriorina</taxon>
        <taxon>Sarcocystidae</taxon>
        <taxon>Toxoplasma</taxon>
    </lineage>
</organism>
<feature type="region of interest" description="Disordered" evidence="1">
    <location>
        <begin position="124"/>
        <end position="147"/>
    </location>
</feature>
<dbReference type="EMBL" id="AFYV02002918">
    <property type="protein sequence ID" value="KFG57194.1"/>
    <property type="molecule type" value="Genomic_DNA"/>
</dbReference>
<feature type="domain" description="SRS" evidence="3">
    <location>
        <begin position="209"/>
        <end position="331"/>
    </location>
</feature>
<reference evidence="4 5" key="1">
    <citation type="submission" date="2014-05" db="EMBL/GenBank/DDBJ databases">
        <authorList>
            <person name="Sibley D."/>
            <person name="Venepally P."/>
            <person name="Karamycheva S."/>
            <person name="Hadjithomas M."/>
            <person name="Khan A."/>
            <person name="Brunk B."/>
            <person name="Roos D."/>
            <person name="Caler E."/>
            <person name="Lorenzi H."/>
        </authorList>
    </citation>
    <scope>NUCLEOTIDE SEQUENCE [LARGE SCALE GENOMIC DNA]</scope>
    <source>
        <strain evidence="4 5">RUB</strain>
    </source>
</reference>
<comment type="caution">
    <text evidence="4">The sequence shown here is derived from an EMBL/GenBank/DDBJ whole genome shotgun (WGS) entry which is preliminary data.</text>
</comment>
<keyword evidence="2" id="KW-0472">Membrane</keyword>
<feature type="domain" description="SRS" evidence="3">
    <location>
        <begin position="67"/>
        <end position="198"/>
    </location>
</feature>
<evidence type="ECO:0000256" key="1">
    <source>
        <dbReference type="SAM" id="MobiDB-lite"/>
    </source>
</evidence>
<name>A0A086LKM6_TOXGO</name>
<accession>A0A086LKM6</accession>
<evidence type="ECO:0000256" key="2">
    <source>
        <dbReference type="SAM" id="Phobius"/>
    </source>
</evidence>
<evidence type="ECO:0000313" key="4">
    <source>
        <dbReference type="EMBL" id="KFG57194.1"/>
    </source>
</evidence>
<feature type="compositionally biased region" description="Low complexity" evidence="1">
    <location>
        <begin position="124"/>
        <end position="136"/>
    </location>
</feature>
<keyword evidence="2" id="KW-1133">Transmembrane helix</keyword>
<keyword evidence="2" id="KW-0812">Transmembrane</keyword>
<dbReference type="InterPro" id="IPR007226">
    <property type="entry name" value="SRS_dom"/>
</dbReference>
<sequence length="374" mass="39416">MAAAHSAAACRYSMFWPCLLRERQSGNSSVSFVYPSQFLSLSLLVILTASFVQQSAGNQANSQSISTCDSNASLVVLRITSKNNEVKFKCGTGLQLRANPTDSNKLWGNAACTKEVDASSLVFTPSSSTSSLSLSLKNPKPEQNAEAENSLKLKSGTLQQAPFTVYFACDPKSPAGGGTAGRVEASDPKKSCVVQVSVFSQQPTPVPDSNKCKNGQVTVAVTSKSKSVTFGCSEGATLKPALLEHVFIEKATEKNGGASTGREEEVVLQDLVPNSSLVENAANTGNDTVGYTLSCPDLPSSPQNFFYKCVSSASGRGQVGTQTECKVLINIEEKPEAETPATPEPSRGEQGVVLGSAFMIAFISCFALVTGNMF</sequence>
<evidence type="ECO:0000259" key="3">
    <source>
        <dbReference type="Pfam" id="PF04092"/>
    </source>
</evidence>
<dbReference type="AlphaFoldDB" id="A0A086LKM6"/>
<dbReference type="GO" id="GO:0016020">
    <property type="term" value="C:membrane"/>
    <property type="evidence" value="ECO:0007669"/>
    <property type="project" value="InterPro"/>
</dbReference>
<gene>
    <name evidence="4" type="ORF">TGRUB_433600</name>
</gene>
<evidence type="ECO:0000313" key="5">
    <source>
        <dbReference type="Proteomes" id="UP000028834"/>
    </source>
</evidence>
<dbReference type="Proteomes" id="UP000028834">
    <property type="component" value="Unassembled WGS sequence"/>
</dbReference>
<dbReference type="OrthoDB" id="10520266at2759"/>
<dbReference type="Gene3D" id="2.60.40.1320">
    <property type="entry name" value="SRS domain"/>
    <property type="match status" value="2"/>
</dbReference>
<proteinExistence type="predicted"/>
<dbReference type="VEuPathDB" id="ToxoDB:TGRUB_433600"/>
<dbReference type="Pfam" id="PF04092">
    <property type="entry name" value="SAG"/>
    <property type="match status" value="2"/>
</dbReference>
<protein>
    <submittedName>
        <fullName evidence="4">SAG-related sequence protein SRS49C</fullName>
    </submittedName>
</protein>
<feature type="transmembrane region" description="Helical" evidence="2">
    <location>
        <begin position="352"/>
        <end position="371"/>
    </location>
</feature>